<dbReference type="RefSeq" id="WP_381167887.1">
    <property type="nucleotide sequence ID" value="NZ_JBHSFK010000002.1"/>
</dbReference>
<feature type="domain" description="DUF5753" evidence="1">
    <location>
        <begin position="161"/>
        <end position="337"/>
    </location>
</feature>
<sequence length="345" mass="38402">MSTHRYEPRSVRKPECGAIAGAIASPSAEMPSEVPLRWAARYPADVERAAKGGLHMSVNTAGIVARRTFGDALKAFRTESDHKIKQIEISRVLGRSTVDRYSRFERGAALPDDAEWQAIVKALHMDPEAKVRLETLLRAARDIEGAWWREFEEEFDESLLEFVAYEDAATKITTCAGNVLPGILQRRPYAEALTLSLDKAVLSPHQMDRSAHLRGQRRGIFDKSHPPTVEAIIGEGALRQEVGGKTVMVSQLDSLIEDAEAGRVSFRIIPFTASATLTHMFTLLEFGGAGEKPIVAFDAMTGMTFRKSAREIRELRSYIESLRELARSPLASLELLRSIRKELSR</sequence>
<dbReference type="EMBL" id="JBHSFK010000002">
    <property type="protein sequence ID" value="MFC4498501.1"/>
    <property type="molecule type" value="Genomic_DNA"/>
</dbReference>
<keyword evidence="3" id="KW-1185">Reference proteome</keyword>
<dbReference type="InterPro" id="IPR001387">
    <property type="entry name" value="Cro/C1-type_HTH"/>
</dbReference>
<evidence type="ECO:0000259" key="1">
    <source>
        <dbReference type="Pfam" id="PF19054"/>
    </source>
</evidence>
<dbReference type="InterPro" id="IPR010982">
    <property type="entry name" value="Lambda_DNA-bd_dom_sf"/>
</dbReference>
<protein>
    <submittedName>
        <fullName evidence="2">Helix-turn-helix domain-containing protein</fullName>
    </submittedName>
</protein>
<evidence type="ECO:0000313" key="3">
    <source>
        <dbReference type="Proteomes" id="UP001595839"/>
    </source>
</evidence>
<dbReference type="Pfam" id="PF19054">
    <property type="entry name" value="DUF5753"/>
    <property type="match status" value="1"/>
</dbReference>
<dbReference type="Proteomes" id="UP001595839">
    <property type="component" value="Unassembled WGS sequence"/>
</dbReference>
<comment type="caution">
    <text evidence="2">The sequence shown here is derived from an EMBL/GenBank/DDBJ whole genome shotgun (WGS) entry which is preliminary data.</text>
</comment>
<reference evidence="3" key="1">
    <citation type="journal article" date="2019" name="Int. J. Syst. Evol. Microbiol.">
        <title>The Global Catalogue of Microorganisms (GCM) 10K type strain sequencing project: providing services to taxonomists for standard genome sequencing and annotation.</title>
        <authorList>
            <consortium name="The Broad Institute Genomics Platform"/>
            <consortium name="The Broad Institute Genome Sequencing Center for Infectious Disease"/>
            <person name="Wu L."/>
            <person name="Ma J."/>
        </authorList>
    </citation>
    <scope>NUCLEOTIDE SEQUENCE [LARGE SCALE GENOMIC DNA]</scope>
    <source>
        <strain evidence="3">CGMCC 4.7177</strain>
    </source>
</reference>
<proteinExistence type="predicted"/>
<accession>A0ABV9AI99</accession>
<name>A0ABV9AI99_9ACTN</name>
<dbReference type="CDD" id="cd00093">
    <property type="entry name" value="HTH_XRE"/>
    <property type="match status" value="1"/>
</dbReference>
<evidence type="ECO:0000313" key="2">
    <source>
        <dbReference type="EMBL" id="MFC4498501.1"/>
    </source>
</evidence>
<dbReference type="Gene3D" id="1.10.260.40">
    <property type="entry name" value="lambda repressor-like DNA-binding domains"/>
    <property type="match status" value="1"/>
</dbReference>
<gene>
    <name evidence="2" type="ORF">ACFPIH_03010</name>
</gene>
<dbReference type="InterPro" id="IPR043917">
    <property type="entry name" value="DUF5753"/>
</dbReference>
<organism evidence="2 3">
    <name type="scientific">Streptomyces vulcanius</name>
    <dbReference type="NCBI Taxonomy" id="1441876"/>
    <lineage>
        <taxon>Bacteria</taxon>
        <taxon>Bacillati</taxon>
        <taxon>Actinomycetota</taxon>
        <taxon>Actinomycetes</taxon>
        <taxon>Kitasatosporales</taxon>
        <taxon>Streptomycetaceae</taxon>
        <taxon>Streptomyces</taxon>
    </lineage>
</organism>